<dbReference type="SUPFAM" id="SSF52949">
    <property type="entry name" value="Macro domain-like"/>
    <property type="match status" value="1"/>
</dbReference>
<feature type="region of interest" description="Disordered" evidence="1">
    <location>
        <begin position="43"/>
        <end position="78"/>
    </location>
</feature>
<name>A0AAD9JVE3_9ANNE</name>
<feature type="compositionally biased region" description="Basic and acidic residues" evidence="1">
    <location>
        <begin position="130"/>
        <end position="148"/>
    </location>
</feature>
<feature type="compositionally biased region" description="Basic and acidic residues" evidence="1">
    <location>
        <begin position="52"/>
        <end position="70"/>
    </location>
</feature>
<protein>
    <recommendedName>
        <fullName evidence="2">Macro domain-containing protein</fullName>
    </recommendedName>
</protein>
<organism evidence="3 4">
    <name type="scientific">Paralvinella palmiformis</name>
    <dbReference type="NCBI Taxonomy" id="53620"/>
    <lineage>
        <taxon>Eukaryota</taxon>
        <taxon>Metazoa</taxon>
        <taxon>Spiralia</taxon>
        <taxon>Lophotrochozoa</taxon>
        <taxon>Annelida</taxon>
        <taxon>Polychaeta</taxon>
        <taxon>Sedentaria</taxon>
        <taxon>Canalipalpata</taxon>
        <taxon>Terebellida</taxon>
        <taxon>Terebelliformia</taxon>
        <taxon>Alvinellidae</taxon>
        <taxon>Paralvinella</taxon>
    </lineage>
</organism>
<feature type="region of interest" description="Disordered" evidence="1">
    <location>
        <begin position="374"/>
        <end position="433"/>
    </location>
</feature>
<sequence length="433" mass="49675">MDETTFRYAQTKNSNTGGSDLWSNTLLLDHGGARTSVVAYQHNETKQTGGAVDRKAQSDESWKEEKEHNVTKQTKGAVDRKAWTDESWKEHKEYNVTKMTRGATDRRAWSDESWKEQKEHNETKQTGGAVDRKAQSDESWKEEKEHNVTKQTKGAVDRKAWTDESWKEHKEYNVTKMTRGAADRRAWSDESWKEQKEKYLNMPEEEKRRQYTYKSVGLNDVPTWSEYYRKHKRCLPEVRPTDHKIKKKEADDELNEKVSIWRGDITKLRIDCIVNAANESLLGGGGVDGAIHRAAGMNLKQECATLKGCQTGEAKITGGFPADRAAHIALDVARTYLERNRDSVDRIIFCLFMDHDVRLYEKLMQVYFPVKEELEASEDRTPSENSVKHSRGDTDAPAKQLGAAQKGQKGELTDSSENIKPKKNKLDPKQSRY</sequence>
<dbReference type="Pfam" id="PF01661">
    <property type="entry name" value="Macro"/>
    <property type="match status" value="1"/>
</dbReference>
<feature type="region of interest" description="Disordered" evidence="1">
    <location>
        <begin position="107"/>
        <end position="156"/>
    </location>
</feature>
<dbReference type="PANTHER" id="PTHR11106:SF27">
    <property type="entry name" value="MACRO DOMAIN-CONTAINING PROTEIN"/>
    <property type="match status" value="1"/>
</dbReference>
<keyword evidence="4" id="KW-1185">Reference proteome</keyword>
<dbReference type="InterPro" id="IPR002589">
    <property type="entry name" value="Macro_dom"/>
</dbReference>
<dbReference type="SMART" id="SM00506">
    <property type="entry name" value="A1pp"/>
    <property type="match status" value="1"/>
</dbReference>
<feature type="compositionally biased region" description="Basic and acidic residues" evidence="1">
    <location>
        <begin position="107"/>
        <end position="123"/>
    </location>
</feature>
<dbReference type="InterPro" id="IPR043472">
    <property type="entry name" value="Macro_dom-like"/>
</dbReference>
<dbReference type="PROSITE" id="PS51154">
    <property type="entry name" value="MACRO"/>
    <property type="match status" value="1"/>
</dbReference>
<evidence type="ECO:0000313" key="3">
    <source>
        <dbReference type="EMBL" id="KAK2159380.1"/>
    </source>
</evidence>
<reference evidence="3" key="1">
    <citation type="journal article" date="2023" name="Mol. Biol. Evol.">
        <title>Third-Generation Sequencing Reveals the Adaptive Role of the Epigenome in Three Deep-Sea Polychaetes.</title>
        <authorList>
            <person name="Perez M."/>
            <person name="Aroh O."/>
            <person name="Sun Y."/>
            <person name="Lan Y."/>
            <person name="Juniper S.K."/>
            <person name="Young C.R."/>
            <person name="Angers B."/>
            <person name="Qian P.Y."/>
        </authorList>
    </citation>
    <scope>NUCLEOTIDE SEQUENCE</scope>
    <source>
        <strain evidence="3">P08H-3</strain>
    </source>
</reference>
<evidence type="ECO:0000259" key="2">
    <source>
        <dbReference type="PROSITE" id="PS51154"/>
    </source>
</evidence>
<feature type="compositionally biased region" description="Basic and acidic residues" evidence="1">
    <location>
        <begin position="374"/>
        <end position="396"/>
    </location>
</feature>
<feature type="domain" description="Macro" evidence="2">
    <location>
        <begin position="245"/>
        <end position="433"/>
    </location>
</feature>
<proteinExistence type="predicted"/>
<comment type="caution">
    <text evidence="3">The sequence shown here is derived from an EMBL/GenBank/DDBJ whole genome shotgun (WGS) entry which is preliminary data.</text>
</comment>
<dbReference type="Proteomes" id="UP001208570">
    <property type="component" value="Unassembled WGS sequence"/>
</dbReference>
<dbReference type="PANTHER" id="PTHR11106">
    <property type="entry name" value="GANGLIOSIDE INDUCED DIFFERENTIATION ASSOCIATED PROTEIN 2-RELATED"/>
    <property type="match status" value="1"/>
</dbReference>
<evidence type="ECO:0000313" key="4">
    <source>
        <dbReference type="Proteomes" id="UP001208570"/>
    </source>
</evidence>
<accession>A0AAD9JVE3</accession>
<dbReference type="Gene3D" id="3.40.220.10">
    <property type="entry name" value="Leucine Aminopeptidase, subunit E, domain 1"/>
    <property type="match status" value="2"/>
</dbReference>
<dbReference type="AlphaFoldDB" id="A0AAD9JVE3"/>
<gene>
    <name evidence="3" type="ORF">LSH36_154g09047</name>
</gene>
<evidence type="ECO:0000256" key="1">
    <source>
        <dbReference type="SAM" id="MobiDB-lite"/>
    </source>
</evidence>
<feature type="compositionally biased region" description="Basic and acidic residues" evidence="1">
    <location>
        <begin position="408"/>
        <end position="433"/>
    </location>
</feature>
<dbReference type="EMBL" id="JAODUP010000154">
    <property type="protein sequence ID" value="KAK2159380.1"/>
    <property type="molecule type" value="Genomic_DNA"/>
</dbReference>